<dbReference type="Pfam" id="PF00505">
    <property type="entry name" value="HMG_box"/>
    <property type="match status" value="1"/>
</dbReference>
<sequence>MDVSFYPPPPTQPPSATDLSCLGPSRRFDSLYCNKFDGENMYMSMSEGLQDFAPASQQQLYPVPSLGDEDFNIPPITPPTLPEHMLAHPSESQSGVYHSQCLPISQNGLNGLHHFHPHRMDPPGITISSMLSQDGGLPTSFLSAMLYKANSDSSQSSSHPQMEDFRPSIQSVMMQHGHLTTINQSQLSTHLGLRGNSVHHSSPSPPGSKRASPSPSSSVHEDEAEESLKVGGGEKRLATDVGKKPKVQKKKKKKDPNEPQKPVSAYALFFRDTQAAIKGQNPSATFGEVSKIVASTWDGLGEEQKQQYKRKTEMAKKEYLKQLAAYRASLVSQSVYSESGDVMPLHLLGSKPAVFPRAGQAQGGVYPTLTHPHQQPGVSALLHPGLPRGLALPPNMPMPMPLPGSNMAVSPPPHHPTMHQRPSLPQQHQPIAMQKPLGNHRQLPLHSQPMPQGFPPQAEFHSMLNGMSAVGQALSPPMDSYIQPGCRNLPAPSVDWSVDYCNNGTLQRERALYLS</sequence>
<dbReference type="Gene3D" id="1.10.30.10">
    <property type="entry name" value="High mobility group box domain"/>
    <property type="match status" value="1"/>
</dbReference>
<dbReference type="PANTHER" id="PTHR45781">
    <property type="entry name" value="AGAP000281-PA"/>
    <property type="match status" value="1"/>
</dbReference>
<evidence type="ECO:0000256" key="5">
    <source>
        <dbReference type="SAM" id="MobiDB-lite"/>
    </source>
</evidence>
<accession>A0AAD7RBD8</accession>
<keyword evidence="2 4" id="KW-0238">DNA-binding</keyword>
<feature type="region of interest" description="Disordered" evidence="5">
    <location>
        <begin position="183"/>
        <end position="263"/>
    </location>
</feature>
<dbReference type="InterPro" id="IPR036910">
    <property type="entry name" value="HMG_box_dom_sf"/>
</dbReference>
<comment type="subcellular location">
    <subcellularLocation>
        <location evidence="1">Nucleus</location>
    </subcellularLocation>
</comment>
<dbReference type="GO" id="GO:0005634">
    <property type="term" value="C:nucleus"/>
    <property type="evidence" value="ECO:0007669"/>
    <property type="project" value="UniProtKB-SubCell"/>
</dbReference>
<evidence type="ECO:0000256" key="1">
    <source>
        <dbReference type="ARBA" id="ARBA00004123"/>
    </source>
</evidence>
<dbReference type="PANTHER" id="PTHR45781:SF4">
    <property type="entry name" value="THYMOCYTE SELECTION-ASSOCIATED HIGH MOBILITY GROUP BOX PROTEIN TOX"/>
    <property type="match status" value="1"/>
</dbReference>
<dbReference type="AlphaFoldDB" id="A0AAD7RBD8"/>
<evidence type="ECO:0000256" key="3">
    <source>
        <dbReference type="ARBA" id="ARBA00023242"/>
    </source>
</evidence>
<dbReference type="Proteomes" id="UP001221898">
    <property type="component" value="Unassembled WGS sequence"/>
</dbReference>
<dbReference type="FunFam" id="1.10.30.10:FF:000005">
    <property type="entry name" value="TOX high mobility group box family member 3"/>
    <property type="match status" value="1"/>
</dbReference>
<feature type="domain" description="HMG box" evidence="6">
    <location>
        <begin position="259"/>
        <end position="327"/>
    </location>
</feature>
<organism evidence="7 8">
    <name type="scientific">Aldrovandia affinis</name>
    <dbReference type="NCBI Taxonomy" id="143900"/>
    <lineage>
        <taxon>Eukaryota</taxon>
        <taxon>Metazoa</taxon>
        <taxon>Chordata</taxon>
        <taxon>Craniata</taxon>
        <taxon>Vertebrata</taxon>
        <taxon>Euteleostomi</taxon>
        <taxon>Actinopterygii</taxon>
        <taxon>Neopterygii</taxon>
        <taxon>Teleostei</taxon>
        <taxon>Notacanthiformes</taxon>
        <taxon>Halosauridae</taxon>
        <taxon>Aldrovandia</taxon>
    </lineage>
</organism>
<evidence type="ECO:0000256" key="2">
    <source>
        <dbReference type="ARBA" id="ARBA00023125"/>
    </source>
</evidence>
<evidence type="ECO:0000256" key="4">
    <source>
        <dbReference type="PROSITE-ProRule" id="PRU00267"/>
    </source>
</evidence>
<keyword evidence="3 4" id="KW-0539">Nucleus</keyword>
<dbReference type="GO" id="GO:0031490">
    <property type="term" value="F:chromatin DNA binding"/>
    <property type="evidence" value="ECO:0007669"/>
    <property type="project" value="TreeGrafter"/>
</dbReference>
<evidence type="ECO:0000259" key="6">
    <source>
        <dbReference type="PROSITE" id="PS50118"/>
    </source>
</evidence>
<dbReference type="CDD" id="cd21995">
    <property type="entry name" value="HMG-box_TOX-like"/>
    <property type="match status" value="1"/>
</dbReference>
<dbReference type="SUPFAM" id="SSF47095">
    <property type="entry name" value="HMG-box"/>
    <property type="match status" value="1"/>
</dbReference>
<feature type="compositionally biased region" description="Basic residues" evidence="5">
    <location>
        <begin position="244"/>
        <end position="254"/>
    </location>
</feature>
<proteinExistence type="predicted"/>
<feature type="compositionally biased region" description="Basic and acidic residues" evidence="5">
    <location>
        <begin position="226"/>
        <end position="243"/>
    </location>
</feature>
<evidence type="ECO:0000313" key="8">
    <source>
        <dbReference type="Proteomes" id="UP001221898"/>
    </source>
</evidence>
<dbReference type="InterPro" id="IPR051365">
    <property type="entry name" value="TOX_HMG-box_domain"/>
</dbReference>
<name>A0AAD7RBD8_9TELE</name>
<dbReference type="InterPro" id="IPR009071">
    <property type="entry name" value="HMG_box_dom"/>
</dbReference>
<dbReference type="GO" id="GO:0002521">
    <property type="term" value="P:leukocyte differentiation"/>
    <property type="evidence" value="ECO:0007669"/>
    <property type="project" value="TreeGrafter"/>
</dbReference>
<dbReference type="SMART" id="SM00398">
    <property type="entry name" value="HMG"/>
    <property type="match status" value="1"/>
</dbReference>
<dbReference type="EMBL" id="JAINUG010000377">
    <property type="protein sequence ID" value="KAJ8373005.1"/>
    <property type="molecule type" value="Genomic_DNA"/>
</dbReference>
<dbReference type="PRINTS" id="PR00886">
    <property type="entry name" value="HIGHMOBLTY12"/>
</dbReference>
<feature type="DNA-binding region" description="HMG box" evidence="4">
    <location>
        <begin position="259"/>
        <end position="327"/>
    </location>
</feature>
<dbReference type="GO" id="GO:0006357">
    <property type="term" value="P:regulation of transcription by RNA polymerase II"/>
    <property type="evidence" value="ECO:0007669"/>
    <property type="project" value="TreeGrafter"/>
</dbReference>
<keyword evidence="8" id="KW-1185">Reference proteome</keyword>
<reference evidence="7" key="1">
    <citation type="journal article" date="2023" name="Science">
        <title>Genome structures resolve the early diversification of teleost fishes.</title>
        <authorList>
            <person name="Parey E."/>
            <person name="Louis A."/>
            <person name="Montfort J."/>
            <person name="Bouchez O."/>
            <person name="Roques C."/>
            <person name="Iampietro C."/>
            <person name="Lluch J."/>
            <person name="Castinel A."/>
            <person name="Donnadieu C."/>
            <person name="Desvignes T."/>
            <person name="Floi Bucao C."/>
            <person name="Jouanno E."/>
            <person name="Wen M."/>
            <person name="Mejri S."/>
            <person name="Dirks R."/>
            <person name="Jansen H."/>
            <person name="Henkel C."/>
            <person name="Chen W.J."/>
            <person name="Zahm M."/>
            <person name="Cabau C."/>
            <person name="Klopp C."/>
            <person name="Thompson A.W."/>
            <person name="Robinson-Rechavi M."/>
            <person name="Braasch I."/>
            <person name="Lecointre G."/>
            <person name="Bobe J."/>
            <person name="Postlethwait J.H."/>
            <person name="Berthelot C."/>
            <person name="Roest Crollius H."/>
            <person name="Guiguen Y."/>
        </authorList>
    </citation>
    <scope>NUCLEOTIDE SEQUENCE</scope>
    <source>
        <strain evidence="7">NC1722</strain>
    </source>
</reference>
<feature type="compositionally biased region" description="Low complexity" evidence="5">
    <location>
        <begin position="207"/>
        <end position="218"/>
    </location>
</feature>
<protein>
    <recommendedName>
        <fullName evidence="6">HMG box domain-containing protein</fullName>
    </recommendedName>
</protein>
<gene>
    <name evidence="7" type="ORF">AAFF_G00272420</name>
</gene>
<dbReference type="PROSITE" id="PS50118">
    <property type="entry name" value="HMG_BOX_2"/>
    <property type="match status" value="1"/>
</dbReference>
<comment type="caution">
    <text evidence="7">The sequence shown here is derived from an EMBL/GenBank/DDBJ whole genome shotgun (WGS) entry which is preliminary data.</text>
</comment>
<evidence type="ECO:0000313" key="7">
    <source>
        <dbReference type="EMBL" id="KAJ8373005.1"/>
    </source>
</evidence>